<evidence type="ECO:0000313" key="1">
    <source>
        <dbReference type="EMBL" id="KAK7107076.1"/>
    </source>
</evidence>
<protein>
    <submittedName>
        <fullName evidence="1">Uncharacterized protein</fullName>
    </submittedName>
</protein>
<dbReference type="GO" id="GO:0051726">
    <property type="term" value="P:regulation of cell cycle"/>
    <property type="evidence" value="ECO:0007669"/>
    <property type="project" value="TreeGrafter"/>
</dbReference>
<evidence type="ECO:0000313" key="2">
    <source>
        <dbReference type="Proteomes" id="UP001374579"/>
    </source>
</evidence>
<dbReference type="InterPro" id="IPR001370">
    <property type="entry name" value="BIR_rpt"/>
</dbReference>
<dbReference type="CDD" id="cd00022">
    <property type="entry name" value="BIR"/>
    <property type="match status" value="1"/>
</dbReference>
<dbReference type="Pfam" id="PF00653">
    <property type="entry name" value="BIR"/>
    <property type="match status" value="2"/>
</dbReference>
<dbReference type="SMART" id="SM00238">
    <property type="entry name" value="BIR"/>
    <property type="match status" value="2"/>
</dbReference>
<dbReference type="Gene3D" id="1.10.1170.10">
    <property type="entry name" value="Inhibitor Of Apoptosis Protein (2mihbC-IAP-1), Chain A"/>
    <property type="match status" value="2"/>
</dbReference>
<comment type="caution">
    <text evidence="1">The sequence shown here is derived from an EMBL/GenBank/DDBJ whole genome shotgun (WGS) entry which is preliminary data.</text>
</comment>
<dbReference type="PANTHER" id="PTHR10044">
    <property type="entry name" value="INHIBITOR OF APOPTOSIS"/>
    <property type="match status" value="1"/>
</dbReference>
<gene>
    <name evidence="1" type="ORF">V1264_015055</name>
</gene>
<dbReference type="EMBL" id="JBAMIC010000004">
    <property type="protein sequence ID" value="KAK7107076.1"/>
    <property type="molecule type" value="Genomic_DNA"/>
</dbReference>
<dbReference type="GO" id="GO:0005634">
    <property type="term" value="C:nucleus"/>
    <property type="evidence" value="ECO:0007669"/>
    <property type="project" value="TreeGrafter"/>
</dbReference>
<accession>A0AAN9BL09</accession>
<name>A0AAN9BL09_9CAEN</name>
<keyword evidence="2" id="KW-1185">Reference proteome</keyword>
<dbReference type="AlphaFoldDB" id="A0AAN9BL09"/>
<dbReference type="Proteomes" id="UP001374579">
    <property type="component" value="Unassembled WGS sequence"/>
</dbReference>
<reference evidence="1 2" key="1">
    <citation type="submission" date="2024-02" db="EMBL/GenBank/DDBJ databases">
        <title>Chromosome-scale genome assembly of the rough periwinkle Littorina saxatilis.</title>
        <authorList>
            <person name="De Jode A."/>
            <person name="Faria R."/>
            <person name="Formenti G."/>
            <person name="Sims Y."/>
            <person name="Smith T.P."/>
            <person name="Tracey A."/>
            <person name="Wood J.M.D."/>
            <person name="Zagrodzka Z.B."/>
            <person name="Johannesson K."/>
            <person name="Butlin R.K."/>
            <person name="Leder E.H."/>
        </authorList>
    </citation>
    <scope>NUCLEOTIDE SEQUENCE [LARGE SCALE GENOMIC DNA]</scope>
    <source>
        <strain evidence="1">Snail1</strain>
        <tissue evidence="1">Muscle</tissue>
    </source>
</reference>
<dbReference type="SUPFAM" id="SSF57924">
    <property type="entry name" value="Inhibitor of apoptosis (IAP) repeat"/>
    <property type="match status" value="2"/>
</dbReference>
<dbReference type="InterPro" id="IPR050784">
    <property type="entry name" value="IAP"/>
</dbReference>
<dbReference type="GO" id="GO:0005737">
    <property type="term" value="C:cytoplasm"/>
    <property type="evidence" value="ECO:0007669"/>
    <property type="project" value="TreeGrafter"/>
</dbReference>
<organism evidence="1 2">
    <name type="scientific">Littorina saxatilis</name>
    <dbReference type="NCBI Taxonomy" id="31220"/>
    <lineage>
        <taxon>Eukaryota</taxon>
        <taxon>Metazoa</taxon>
        <taxon>Spiralia</taxon>
        <taxon>Lophotrochozoa</taxon>
        <taxon>Mollusca</taxon>
        <taxon>Gastropoda</taxon>
        <taxon>Caenogastropoda</taxon>
        <taxon>Littorinimorpha</taxon>
        <taxon>Littorinoidea</taxon>
        <taxon>Littorinidae</taxon>
        <taxon>Littorina</taxon>
    </lineage>
</organism>
<dbReference type="PROSITE" id="PS50143">
    <property type="entry name" value="BIR_REPEAT_2"/>
    <property type="match status" value="2"/>
</dbReference>
<sequence>MSKIVNNTSLSWCVAPATSFLPDVTTRDTRRLDHVGYRLASLAALPASCNISRVRLAEAGFHYDPRVNSSAVVCHKCGAAFNVTSDEEQGFLSASSPLAFHRSVSPQCPFLSSVLEAFTEPPPSLTQTAAVVTGVQQPSDGSSTSATVASSTTFLSAQIGTPQEPAGRMSDLSEDCDARLPTDGAGPVTRHTALTSSLCQPATAAPPDSADDRPQMSLGSAVYPQFSTVQSRLATFSNWTLSTVFPPQALAALGFYYAGYADCVRCFYCGVGLKSWDERDDVTTEHVRWRPQCGFLLATKGRQFIQNMVNRLGQGGDV</sequence>
<proteinExistence type="predicted"/>
<dbReference type="PANTHER" id="PTHR10044:SF139">
    <property type="entry name" value="DEATH-ASSOCIATED INHIBITOR OF APOPTOSIS 2"/>
    <property type="match status" value="1"/>
</dbReference>